<protein>
    <submittedName>
        <fullName evidence="1">Uncharacterized protein</fullName>
    </submittedName>
</protein>
<sequence>MGPCLLDDLEHVGLLAIFNIVLKLIPQPCCEHCYRGCLVIQFLRDSV</sequence>
<reference evidence="1" key="2">
    <citation type="journal article" date="2015" name="Fish Shellfish Immunol.">
        <title>Early steps in the European eel (Anguilla anguilla)-Vibrio vulnificus interaction in the gills: Role of the RtxA13 toxin.</title>
        <authorList>
            <person name="Callol A."/>
            <person name="Pajuelo D."/>
            <person name="Ebbesson L."/>
            <person name="Teles M."/>
            <person name="MacKenzie S."/>
            <person name="Amaro C."/>
        </authorList>
    </citation>
    <scope>NUCLEOTIDE SEQUENCE</scope>
</reference>
<accession>A0A0E9SVP2</accession>
<evidence type="ECO:0000313" key="1">
    <source>
        <dbReference type="EMBL" id="JAH44628.1"/>
    </source>
</evidence>
<dbReference type="AlphaFoldDB" id="A0A0E9SVP2"/>
<proteinExistence type="predicted"/>
<reference evidence="1" key="1">
    <citation type="submission" date="2014-11" db="EMBL/GenBank/DDBJ databases">
        <authorList>
            <person name="Amaro Gonzalez C."/>
        </authorList>
    </citation>
    <scope>NUCLEOTIDE SEQUENCE</scope>
</reference>
<organism evidence="1">
    <name type="scientific">Anguilla anguilla</name>
    <name type="common">European freshwater eel</name>
    <name type="synonym">Muraena anguilla</name>
    <dbReference type="NCBI Taxonomy" id="7936"/>
    <lineage>
        <taxon>Eukaryota</taxon>
        <taxon>Metazoa</taxon>
        <taxon>Chordata</taxon>
        <taxon>Craniata</taxon>
        <taxon>Vertebrata</taxon>
        <taxon>Euteleostomi</taxon>
        <taxon>Actinopterygii</taxon>
        <taxon>Neopterygii</taxon>
        <taxon>Teleostei</taxon>
        <taxon>Anguilliformes</taxon>
        <taxon>Anguillidae</taxon>
        <taxon>Anguilla</taxon>
    </lineage>
</organism>
<name>A0A0E9SVP2_ANGAN</name>
<dbReference type="EMBL" id="GBXM01063949">
    <property type="protein sequence ID" value="JAH44628.1"/>
    <property type="molecule type" value="Transcribed_RNA"/>
</dbReference>